<evidence type="ECO:0000313" key="2">
    <source>
        <dbReference type="EMBL" id="KAG6444151.1"/>
    </source>
</evidence>
<keyword evidence="1" id="KW-0812">Transmembrane</keyword>
<name>A0A921YQX5_MANSE</name>
<dbReference type="EMBL" id="JH668308">
    <property type="protein sequence ID" value="KAG6444151.1"/>
    <property type="molecule type" value="Genomic_DNA"/>
</dbReference>
<gene>
    <name evidence="2" type="ORF">O3G_MSEX003218</name>
</gene>
<dbReference type="Proteomes" id="UP000791440">
    <property type="component" value="Unassembled WGS sequence"/>
</dbReference>
<reference evidence="2" key="2">
    <citation type="submission" date="2020-12" db="EMBL/GenBank/DDBJ databases">
        <authorList>
            <person name="Kanost M."/>
        </authorList>
    </citation>
    <scope>NUCLEOTIDE SEQUENCE</scope>
</reference>
<dbReference type="AlphaFoldDB" id="A0A921YQX5"/>
<organism evidence="2 3">
    <name type="scientific">Manduca sexta</name>
    <name type="common">Tobacco hawkmoth</name>
    <name type="synonym">Tobacco hornworm</name>
    <dbReference type="NCBI Taxonomy" id="7130"/>
    <lineage>
        <taxon>Eukaryota</taxon>
        <taxon>Metazoa</taxon>
        <taxon>Ecdysozoa</taxon>
        <taxon>Arthropoda</taxon>
        <taxon>Hexapoda</taxon>
        <taxon>Insecta</taxon>
        <taxon>Pterygota</taxon>
        <taxon>Neoptera</taxon>
        <taxon>Endopterygota</taxon>
        <taxon>Lepidoptera</taxon>
        <taxon>Glossata</taxon>
        <taxon>Ditrysia</taxon>
        <taxon>Bombycoidea</taxon>
        <taxon>Sphingidae</taxon>
        <taxon>Sphinginae</taxon>
        <taxon>Sphingini</taxon>
        <taxon>Manduca</taxon>
    </lineage>
</organism>
<comment type="caution">
    <text evidence="2">The sequence shown here is derived from an EMBL/GenBank/DDBJ whole genome shotgun (WGS) entry which is preliminary data.</text>
</comment>
<accession>A0A921YQX5</accession>
<reference evidence="2" key="1">
    <citation type="journal article" date="2016" name="Insect Biochem. Mol. Biol.">
        <title>Multifaceted biological insights from a draft genome sequence of the tobacco hornworm moth, Manduca sexta.</title>
        <authorList>
            <person name="Kanost M.R."/>
            <person name="Arrese E.L."/>
            <person name="Cao X."/>
            <person name="Chen Y.R."/>
            <person name="Chellapilla S."/>
            <person name="Goldsmith M.R."/>
            <person name="Grosse-Wilde E."/>
            <person name="Heckel D.G."/>
            <person name="Herndon N."/>
            <person name="Jiang H."/>
            <person name="Papanicolaou A."/>
            <person name="Qu J."/>
            <person name="Soulages J.L."/>
            <person name="Vogel H."/>
            <person name="Walters J."/>
            <person name="Waterhouse R.M."/>
            <person name="Ahn S.J."/>
            <person name="Almeida F.C."/>
            <person name="An C."/>
            <person name="Aqrawi P."/>
            <person name="Bretschneider A."/>
            <person name="Bryant W.B."/>
            <person name="Bucks S."/>
            <person name="Chao H."/>
            <person name="Chevignon G."/>
            <person name="Christen J.M."/>
            <person name="Clarke D.F."/>
            <person name="Dittmer N.T."/>
            <person name="Ferguson L.C.F."/>
            <person name="Garavelou S."/>
            <person name="Gordon K.H.J."/>
            <person name="Gunaratna R.T."/>
            <person name="Han Y."/>
            <person name="Hauser F."/>
            <person name="He Y."/>
            <person name="Heidel-Fischer H."/>
            <person name="Hirsh A."/>
            <person name="Hu Y."/>
            <person name="Jiang H."/>
            <person name="Kalra D."/>
            <person name="Klinner C."/>
            <person name="Konig C."/>
            <person name="Kovar C."/>
            <person name="Kroll A.R."/>
            <person name="Kuwar S.S."/>
            <person name="Lee S.L."/>
            <person name="Lehman R."/>
            <person name="Li K."/>
            <person name="Li Z."/>
            <person name="Liang H."/>
            <person name="Lovelace S."/>
            <person name="Lu Z."/>
            <person name="Mansfield J.H."/>
            <person name="McCulloch K.J."/>
            <person name="Mathew T."/>
            <person name="Morton B."/>
            <person name="Muzny D.M."/>
            <person name="Neunemann D."/>
            <person name="Ongeri F."/>
            <person name="Pauchet Y."/>
            <person name="Pu L.L."/>
            <person name="Pyrousis I."/>
            <person name="Rao X.J."/>
            <person name="Redding A."/>
            <person name="Roesel C."/>
            <person name="Sanchez-Gracia A."/>
            <person name="Schaack S."/>
            <person name="Shukla A."/>
            <person name="Tetreau G."/>
            <person name="Wang Y."/>
            <person name="Xiong G.H."/>
            <person name="Traut W."/>
            <person name="Walsh T.K."/>
            <person name="Worley K.C."/>
            <person name="Wu D."/>
            <person name="Wu W."/>
            <person name="Wu Y.Q."/>
            <person name="Zhang X."/>
            <person name="Zou Z."/>
            <person name="Zucker H."/>
            <person name="Briscoe A.D."/>
            <person name="Burmester T."/>
            <person name="Clem R.J."/>
            <person name="Feyereisen R."/>
            <person name="Grimmelikhuijzen C.J.P."/>
            <person name="Hamodrakas S.J."/>
            <person name="Hansson B.S."/>
            <person name="Huguet E."/>
            <person name="Jermiin L.S."/>
            <person name="Lan Q."/>
            <person name="Lehman H.K."/>
            <person name="Lorenzen M."/>
            <person name="Merzendorfer H."/>
            <person name="Michalopoulos I."/>
            <person name="Morton D.B."/>
            <person name="Muthukrishnan S."/>
            <person name="Oakeshott J.G."/>
            <person name="Palmer W."/>
            <person name="Park Y."/>
            <person name="Passarelli A.L."/>
            <person name="Rozas J."/>
            <person name="Schwartz L.M."/>
            <person name="Smith W."/>
            <person name="Southgate A."/>
            <person name="Vilcinskas A."/>
            <person name="Vogt R."/>
            <person name="Wang P."/>
            <person name="Werren J."/>
            <person name="Yu X.Q."/>
            <person name="Zhou J.J."/>
            <person name="Brown S.J."/>
            <person name="Scherer S.E."/>
            <person name="Richards S."/>
            <person name="Blissard G.W."/>
        </authorList>
    </citation>
    <scope>NUCLEOTIDE SEQUENCE</scope>
</reference>
<keyword evidence="1" id="KW-0472">Membrane</keyword>
<proteinExistence type="predicted"/>
<keyword evidence="1" id="KW-1133">Transmembrane helix</keyword>
<sequence>MHISPDFSAHLHSYVIFIVHIIQCLVKILYSVNKIKESGVDLRILLHSSVNYYAGLLETEYTG</sequence>
<evidence type="ECO:0000313" key="3">
    <source>
        <dbReference type="Proteomes" id="UP000791440"/>
    </source>
</evidence>
<protein>
    <submittedName>
        <fullName evidence="2">Uncharacterized protein</fullName>
    </submittedName>
</protein>
<evidence type="ECO:0000256" key="1">
    <source>
        <dbReference type="SAM" id="Phobius"/>
    </source>
</evidence>
<keyword evidence="3" id="KW-1185">Reference proteome</keyword>
<feature type="transmembrane region" description="Helical" evidence="1">
    <location>
        <begin position="12"/>
        <end position="30"/>
    </location>
</feature>